<evidence type="ECO:0000313" key="3">
    <source>
        <dbReference type="EMBL" id="GEL95885.1"/>
    </source>
</evidence>
<gene>
    <name evidence="3" type="ORF">CCO02nite_25430</name>
</gene>
<dbReference type="AlphaFoldDB" id="A0A511JD33"/>
<reference evidence="3 4" key="1">
    <citation type="submission" date="2019-07" db="EMBL/GenBank/DDBJ databases">
        <title>Whole genome shotgun sequence of Cellulomonas composti NBRC 100758.</title>
        <authorList>
            <person name="Hosoyama A."/>
            <person name="Uohara A."/>
            <person name="Ohji S."/>
            <person name="Ichikawa N."/>
        </authorList>
    </citation>
    <scope>NUCLEOTIDE SEQUENCE [LARGE SCALE GENOMIC DNA]</scope>
    <source>
        <strain evidence="3 4">NBRC 100758</strain>
    </source>
</reference>
<sequence length="180" mass="18888">MRHDGRLGTVHLEEVVVEEVDDLPAPGSARRRSDDGSDDGSDDETYGVVARDATTGRRLWGDEHAQTMSALIGGLLVTQAGDEVSARDVRSGEVRWSTEVESAAVVGTDGDVVLVHSDQDVVALDLVGGEQRWRAPLPAEIASSTSMVVPFSGGYVAGGGWGGRLVLPTTDDVPAIVGRP</sequence>
<evidence type="ECO:0000256" key="1">
    <source>
        <dbReference type="SAM" id="MobiDB-lite"/>
    </source>
</evidence>
<dbReference type="OrthoDB" id="4815319at2"/>
<evidence type="ECO:0000313" key="4">
    <source>
        <dbReference type="Proteomes" id="UP000321720"/>
    </source>
</evidence>
<comment type="caution">
    <text evidence="3">The sequence shown here is derived from an EMBL/GenBank/DDBJ whole genome shotgun (WGS) entry which is preliminary data.</text>
</comment>
<dbReference type="Pfam" id="PF13360">
    <property type="entry name" value="PQQ_2"/>
    <property type="match status" value="1"/>
</dbReference>
<dbReference type="InterPro" id="IPR011047">
    <property type="entry name" value="Quinoprotein_ADH-like_sf"/>
</dbReference>
<dbReference type="EMBL" id="BJWG01000012">
    <property type="protein sequence ID" value="GEL95885.1"/>
    <property type="molecule type" value="Genomic_DNA"/>
</dbReference>
<name>A0A511JD33_9CELL</name>
<proteinExistence type="predicted"/>
<dbReference type="Proteomes" id="UP000321720">
    <property type="component" value="Unassembled WGS sequence"/>
</dbReference>
<dbReference type="Gene3D" id="2.40.10.480">
    <property type="match status" value="2"/>
</dbReference>
<organism evidence="3 4">
    <name type="scientific">Cellulomonas composti</name>
    <dbReference type="NCBI Taxonomy" id="266130"/>
    <lineage>
        <taxon>Bacteria</taxon>
        <taxon>Bacillati</taxon>
        <taxon>Actinomycetota</taxon>
        <taxon>Actinomycetes</taxon>
        <taxon>Micrococcales</taxon>
        <taxon>Cellulomonadaceae</taxon>
        <taxon>Cellulomonas</taxon>
    </lineage>
</organism>
<dbReference type="InterPro" id="IPR002372">
    <property type="entry name" value="PQQ_rpt_dom"/>
</dbReference>
<feature type="region of interest" description="Disordered" evidence="1">
    <location>
        <begin position="18"/>
        <end position="47"/>
    </location>
</feature>
<keyword evidence="4" id="KW-1185">Reference proteome</keyword>
<protein>
    <recommendedName>
        <fullName evidence="2">Pyrrolo-quinoline quinone repeat domain-containing protein</fullName>
    </recommendedName>
</protein>
<evidence type="ECO:0000259" key="2">
    <source>
        <dbReference type="Pfam" id="PF13360"/>
    </source>
</evidence>
<feature type="compositionally biased region" description="Acidic residues" evidence="1">
    <location>
        <begin position="36"/>
        <end position="45"/>
    </location>
</feature>
<dbReference type="RefSeq" id="WP_146843520.1">
    <property type="nucleotide sequence ID" value="NZ_BJWG01000012.1"/>
</dbReference>
<dbReference type="SUPFAM" id="SSF50998">
    <property type="entry name" value="Quinoprotein alcohol dehydrogenase-like"/>
    <property type="match status" value="1"/>
</dbReference>
<feature type="domain" description="Pyrrolo-quinoline quinone repeat" evidence="2">
    <location>
        <begin position="48"/>
        <end position="166"/>
    </location>
</feature>
<accession>A0A511JD33</accession>